<reference evidence="1" key="1">
    <citation type="submission" date="2023-04" db="EMBL/GenBank/DDBJ databases">
        <title>Phytophthora fragariaefolia NBRC 109709.</title>
        <authorList>
            <person name="Ichikawa N."/>
            <person name="Sato H."/>
            <person name="Tonouchi N."/>
        </authorList>
    </citation>
    <scope>NUCLEOTIDE SEQUENCE</scope>
    <source>
        <strain evidence="1">NBRC 109709</strain>
    </source>
</reference>
<name>A0A9W6Y7Z6_9STRA</name>
<protein>
    <submittedName>
        <fullName evidence="1">Unnamed protein product</fullName>
    </submittedName>
</protein>
<proteinExistence type="predicted"/>
<comment type="caution">
    <text evidence="1">The sequence shown here is derived from an EMBL/GenBank/DDBJ whole genome shotgun (WGS) entry which is preliminary data.</text>
</comment>
<keyword evidence="2" id="KW-1185">Reference proteome</keyword>
<organism evidence="1 2">
    <name type="scientific">Phytophthora fragariaefolia</name>
    <dbReference type="NCBI Taxonomy" id="1490495"/>
    <lineage>
        <taxon>Eukaryota</taxon>
        <taxon>Sar</taxon>
        <taxon>Stramenopiles</taxon>
        <taxon>Oomycota</taxon>
        <taxon>Peronosporomycetes</taxon>
        <taxon>Peronosporales</taxon>
        <taxon>Peronosporaceae</taxon>
        <taxon>Phytophthora</taxon>
    </lineage>
</organism>
<evidence type="ECO:0000313" key="2">
    <source>
        <dbReference type="Proteomes" id="UP001165121"/>
    </source>
</evidence>
<evidence type="ECO:0000313" key="1">
    <source>
        <dbReference type="EMBL" id="GMF58788.1"/>
    </source>
</evidence>
<dbReference type="Proteomes" id="UP001165121">
    <property type="component" value="Unassembled WGS sequence"/>
</dbReference>
<gene>
    <name evidence="1" type="ORF">Pfra01_002533700</name>
</gene>
<accession>A0A9W6Y7Z6</accession>
<dbReference type="AlphaFoldDB" id="A0A9W6Y7Z6"/>
<dbReference type="EMBL" id="BSXT01004736">
    <property type="protein sequence ID" value="GMF58788.1"/>
    <property type="molecule type" value="Genomic_DNA"/>
</dbReference>
<sequence length="114" mass="12194">MANLGWFRAWGVVSKYESEVEDRDTTARHFQTAELSGQRFPGFYTGVSLVVGGGAMTEGFAPRSAPTVAMSRKWVMPPTELHSATTFATEGHSAGGDFGDGGPYPFVALCSIEV</sequence>